<keyword evidence="8" id="KW-0472">Membrane</keyword>
<dbReference type="PATRIC" id="fig|29343.3.peg.1494"/>
<dbReference type="InterPro" id="IPR003439">
    <property type="entry name" value="ABC_transporter-like_ATP-bd"/>
</dbReference>
<evidence type="ECO:0000256" key="4">
    <source>
        <dbReference type="ARBA" id="ARBA00022475"/>
    </source>
</evidence>
<evidence type="ECO:0000256" key="2">
    <source>
        <dbReference type="ARBA" id="ARBA00005417"/>
    </source>
</evidence>
<dbReference type="PROSITE" id="PS00211">
    <property type="entry name" value="ABC_TRANSPORTER_1"/>
    <property type="match status" value="2"/>
</dbReference>
<feature type="domain" description="ABC transporter" evidence="9">
    <location>
        <begin position="4"/>
        <end position="242"/>
    </location>
</feature>
<dbReference type="CDD" id="cd03225">
    <property type="entry name" value="ABC_cobalt_CbiO_domain1"/>
    <property type="match status" value="2"/>
</dbReference>
<sequence>MSLLEVKDLSFKYALSNKKSLCDINLKVEQGDFLCLFGPSGSGKTTLLRHLKRELMPEGERSGRILFQGKDITEPESCHNACDIGYVMQNPDSQIVTDVVWHELAFGLENLKTDTPTIRRRVAEMASFFGIGSWFHKKTSELSGGQKQLLNLASIIIMQPKLLLLDEPTSQLDPVAARDFIGMISRLNRELGITIIITEHRLEDVLPLANRAVMMDCGRIKYEAEPRVLAKTLLDSDDSYAAESLPAAARIFGRHSFDCGCPLTVKEGRQCLFSIQDSINSQIHFEDIHKSDCKGDTPAVQCRNLYFRYQKDSPDIFKSLSFEADYGEFICLMGENGSGKSTLLNLIAGLFTPQHGKILIGGRDIKKYPAKELYYNNIAMLPQNPKSIFLHDTLREELSDLSLAEKLGLTPLLDRHPYDLSGGEQQRAAFARVLEQSPRILLLDEPTKGLDAQAKRGLAGIIADLCKNGTCVIASTHDIEFAAEYAHRCLLLFDGIIASEGSTHEFFSGNSFYTTAANRIARDICPDAITCEDVIKLCGF</sequence>
<dbReference type="InterPro" id="IPR003593">
    <property type="entry name" value="AAA+_ATPase"/>
</dbReference>
<keyword evidence="5" id="KW-0547">Nucleotide-binding</keyword>
<dbReference type="HOGENOM" id="CLU_000604_86_7_9"/>
<dbReference type="AlphaFoldDB" id="A0A078KTN0"/>
<keyword evidence="3" id="KW-0813">Transport</keyword>
<dbReference type="Proteomes" id="UP000032431">
    <property type="component" value="Chromosome I"/>
</dbReference>
<gene>
    <name evidence="10" type="ORF">CCDG5_1416</name>
</gene>
<evidence type="ECO:0000313" key="10">
    <source>
        <dbReference type="EMBL" id="CDZ24530.1"/>
    </source>
</evidence>
<feature type="domain" description="ABC transporter" evidence="9">
    <location>
        <begin position="300"/>
        <end position="519"/>
    </location>
</feature>
<accession>A0A078KTN0</accession>
<dbReference type="InterPro" id="IPR015856">
    <property type="entry name" value="ABC_transpr_CbiO/EcfA_su"/>
</dbReference>
<protein>
    <submittedName>
        <fullName evidence="10">ABC transporter ATP-binding protein</fullName>
    </submittedName>
</protein>
<dbReference type="PANTHER" id="PTHR43553:SF27">
    <property type="entry name" value="ENERGY-COUPLING FACTOR TRANSPORTER ATP-BINDING PROTEIN ECFA2"/>
    <property type="match status" value="1"/>
</dbReference>
<dbReference type="InterPro" id="IPR027417">
    <property type="entry name" value="P-loop_NTPase"/>
</dbReference>
<dbReference type="GO" id="GO:0043190">
    <property type="term" value="C:ATP-binding cassette (ABC) transporter complex"/>
    <property type="evidence" value="ECO:0007669"/>
    <property type="project" value="TreeGrafter"/>
</dbReference>
<proteinExistence type="inferred from homology"/>
<dbReference type="PROSITE" id="PS50893">
    <property type="entry name" value="ABC_TRANSPORTER_2"/>
    <property type="match status" value="2"/>
</dbReference>
<keyword evidence="7" id="KW-1278">Translocase</keyword>
<dbReference type="GO" id="GO:0016887">
    <property type="term" value="F:ATP hydrolysis activity"/>
    <property type="evidence" value="ECO:0007669"/>
    <property type="project" value="InterPro"/>
</dbReference>
<dbReference type="SMART" id="SM00382">
    <property type="entry name" value="AAA"/>
    <property type="match status" value="2"/>
</dbReference>
<dbReference type="OrthoDB" id="501320at2"/>
<name>A0A078KTN0_9FIRM</name>
<evidence type="ECO:0000313" key="11">
    <source>
        <dbReference type="Proteomes" id="UP000032431"/>
    </source>
</evidence>
<evidence type="ECO:0000256" key="7">
    <source>
        <dbReference type="ARBA" id="ARBA00022967"/>
    </source>
</evidence>
<dbReference type="PANTHER" id="PTHR43553">
    <property type="entry name" value="HEAVY METAL TRANSPORTER"/>
    <property type="match status" value="1"/>
</dbReference>
<keyword evidence="6 10" id="KW-0067">ATP-binding</keyword>
<dbReference type="Pfam" id="PF00005">
    <property type="entry name" value="ABC_tran"/>
    <property type="match status" value="2"/>
</dbReference>
<keyword evidence="11" id="KW-1185">Reference proteome</keyword>
<dbReference type="Gene3D" id="3.40.50.300">
    <property type="entry name" value="P-loop containing nucleotide triphosphate hydrolases"/>
    <property type="match status" value="2"/>
</dbReference>
<dbReference type="KEGG" id="ccel:CCDG5_1416"/>
<dbReference type="STRING" id="29343.CCDG5_1416"/>
<organism evidence="10 11">
    <name type="scientific">[Clostridium] cellulosi</name>
    <dbReference type="NCBI Taxonomy" id="29343"/>
    <lineage>
        <taxon>Bacteria</taxon>
        <taxon>Bacillati</taxon>
        <taxon>Bacillota</taxon>
        <taxon>Clostridia</taxon>
        <taxon>Eubacteriales</taxon>
        <taxon>Oscillospiraceae</taxon>
        <taxon>Oscillospiraceae incertae sedis</taxon>
    </lineage>
</organism>
<dbReference type="GO" id="GO:0042626">
    <property type="term" value="F:ATPase-coupled transmembrane transporter activity"/>
    <property type="evidence" value="ECO:0007669"/>
    <property type="project" value="TreeGrafter"/>
</dbReference>
<comment type="subcellular location">
    <subcellularLocation>
        <location evidence="1">Cell membrane</location>
        <topology evidence="1">Peripheral membrane protein</topology>
    </subcellularLocation>
</comment>
<evidence type="ECO:0000256" key="6">
    <source>
        <dbReference type="ARBA" id="ARBA00022840"/>
    </source>
</evidence>
<evidence type="ECO:0000259" key="9">
    <source>
        <dbReference type="PROSITE" id="PS50893"/>
    </source>
</evidence>
<dbReference type="EMBL" id="LM995447">
    <property type="protein sequence ID" value="CDZ24530.1"/>
    <property type="molecule type" value="Genomic_DNA"/>
</dbReference>
<evidence type="ECO:0000256" key="8">
    <source>
        <dbReference type="ARBA" id="ARBA00023136"/>
    </source>
</evidence>
<dbReference type="GO" id="GO:0005524">
    <property type="term" value="F:ATP binding"/>
    <property type="evidence" value="ECO:0007669"/>
    <property type="project" value="UniProtKB-KW"/>
</dbReference>
<comment type="similarity">
    <text evidence="2">Belongs to the ABC transporter superfamily.</text>
</comment>
<evidence type="ECO:0000256" key="5">
    <source>
        <dbReference type="ARBA" id="ARBA00022741"/>
    </source>
</evidence>
<dbReference type="InterPro" id="IPR050095">
    <property type="entry name" value="ECF_ABC_transporter_ATP-bd"/>
</dbReference>
<evidence type="ECO:0000256" key="1">
    <source>
        <dbReference type="ARBA" id="ARBA00004202"/>
    </source>
</evidence>
<dbReference type="InterPro" id="IPR017871">
    <property type="entry name" value="ABC_transporter-like_CS"/>
</dbReference>
<dbReference type="SUPFAM" id="SSF52540">
    <property type="entry name" value="P-loop containing nucleoside triphosphate hydrolases"/>
    <property type="match status" value="2"/>
</dbReference>
<reference evidence="11" key="1">
    <citation type="submission" date="2014-07" db="EMBL/GenBank/DDBJ databases">
        <authorList>
            <person name="Wibberg D."/>
        </authorList>
    </citation>
    <scope>NUCLEOTIDE SEQUENCE [LARGE SCALE GENOMIC DNA]</scope>
    <source>
        <strain evidence="11">DG5</strain>
    </source>
</reference>
<evidence type="ECO:0000256" key="3">
    <source>
        <dbReference type="ARBA" id="ARBA00022448"/>
    </source>
</evidence>
<keyword evidence="4" id="KW-1003">Cell membrane</keyword>